<dbReference type="RefSeq" id="WP_031589226.1">
    <property type="nucleotide sequence ID" value="NZ_JNKN01000014.1"/>
</dbReference>
<feature type="chain" id="PRO_5038770023" evidence="1">
    <location>
        <begin position="24"/>
        <end position="150"/>
    </location>
</feature>
<evidence type="ECO:0000256" key="1">
    <source>
        <dbReference type="SAM" id="SignalP"/>
    </source>
</evidence>
<gene>
    <name evidence="2" type="ORF">IV49_GL000482</name>
</gene>
<dbReference type="EMBL" id="JQBL01000015">
    <property type="protein sequence ID" value="KRN50036.1"/>
    <property type="molecule type" value="Genomic_DNA"/>
</dbReference>
<feature type="signal peptide" evidence="1">
    <location>
        <begin position="1"/>
        <end position="23"/>
    </location>
</feature>
<keyword evidence="3" id="KW-1185">Reference proteome</keyword>
<dbReference type="Proteomes" id="UP000051841">
    <property type="component" value="Unassembled WGS sequence"/>
</dbReference>
<keyword evidence="1" id="KW-0732">Signal</keyword>
<reference evidence="2 3" key="1">
    <citation type="journal article" date="2015" name="Genome Announc.">
        <title>Expanding the biotechnology potential of lactobacilli through comparative genomics of 213 strains and associated genera.</title>
        <authorList>
            <person name="Sun Z."/>
            <person name="Harris H.M."/>
            <person name="McCann A."/>
            <person name="Guo C."/>
            <person name="Argimon S."/>
            <person name="Zhang W."/>
            <person name="Yang X."/>
            <person name="Jeffery I.B."/>
            <person name="Cooney J.C."/>
            <person name="Kagawa T.F."/>
            <person name="Liu W."/>
            <person name="Song Y."/>
            <person name="Salvetti E."/>
            <person name="Wrobel A."/>
            <person name="Rasinkangas P."/>
            <person name="Parkhill J."/>
            <person name="Rea M.C."/>
            <person name="O'Sullivan O."/>
            <person name="Ritari J."/>
            <person name="Douillard F.P."/>
            <person name="Paul Ross R."/>
            <person name="Yang R."/>
            <person name="Briner A.E."/>
            <person name="Felis G.E."/>
            <person name="de Vos W.M."/>
            <person name="Barrangou R."/>
            <person name="Klaenhammer T.R."/>
            <person name="Caufield P.W."/>
            <person name="Cui Y."/>
            <person name="Zhang H."/>
            <person name="O'Toole P.W."/>
        </authorList>
    </citation>
    <scope>NUCLEOTIDE SEQUENCE [LARGE SCALE GENOMIC DNA]</scope>
    <source>
        <strain evidence="2 3">DSM 20405</strain>
    </source>
</reference>
<evidence type="ECO:0000313" key="2">
    <source>
        <dbReference type="EMBL" id="KRN50036.1"/>
    </source>
</evidence>
<name>A0A0R2HKZ8_9FIRM</name>
<protein>
    <submittedName>
        <fullName evidence="2">Uncharacterized protein</fullName>
    </submittedName>
</protein>
<sequence>MRKLSLKIVTMALCMMMLFTLTAKNTNAKTASGYYSTDTSVCTTFKKKGRKLYVKNVKGRSIEYCKTNNINRMKKVGRYKVFKVSKKCKYYLTSVSSDGRRLFDSTYTQRIKYKKITSTIKDIRKSGDWNCGLIVVVKKGYVTKIMMIYS</sequence>
<accession>A0A0R2HKZ8</accession>
<comment type="caution">
    <text evidence="2">The sequence shown here is derived from an EMBL/GenBank/DDBJ whole genome shotgun (WGS) entry which is preliminary data.</text>
</comment>
<proteinExistence type="predicted"/>
<organism evidence="2 3">
    <name type="scientific">Kandleria vitulina DSM 20405</name>
    <dbReference type="NCBI Taxonomy" id="1410657"/>
    <lineage>
        <taxon>Bacteria</taxon>
        <taxon>Bacillati</taxon>
        <taxon>Bacillota</taxon>
        <taxon>Erysipelotrichia</taxon>
        <taxon>Erysipelotrichales</taxon>
        <taxon>Coprobacillaceae</taxon>
        <taxon>Kandleria</taxon>
    </lineage>
</organism>
<dbReference type="AlphaFoldDB" id="A0A0R2HKZ8"/>
<dbReference type="PATRIC" id="fig|1410657.5.peg.509"/>
<evidence type="ECO:0000313" key="3">
    <source>
        <dbReference type="Proteomes" id="UP000051841"/>
    </source>
</evidence>